<dbReference type="InterPro" id="IPR040442">
    <property type="entry name" value="Pyrv_kinase-like_dom_sf"/>
</dbReference>
<keyword evidence="1" id="KW-0670">Pyruvate</keyword>
<dbReference type="EMBL" id="VUJV01000003">
    <property type="protein sequence ID" value="KAA1419247.1"/>
    <property type="molecule type" value="Genomic_DNA"/>
</dbReference>
<dbReference type="RefSeq" id="WP_149728582.1">
    <property type="nucleotide sequence ID" value="NZ_VUJV01000003.1"/>
</dbReference>
<keyword evidence="1" id="KW-0456">Lyase</keyword>
<gene>
    <name evidence="1" type="ORF">F0U44_12430</name>
</gene>
<evidence type="ECO:0000313" key="2">
    <source>
        <dbReference type="Proteomes" id="UP000325003"/>
    </source>
</evidence>
<evidence type="ECO:0000313" key="1">
    <source>
        <dbReference type="EMBL" id="KAA1419247.1"/>
    </source>
</evidence>
<dbReference type="CDD" id="cd00377">
    <property type="entry name" value="ICL_PEPM"/>
    <property type="match status" value="1"/>
</dbReference>
<dbReference type="Pfam" id="PF13714">
    <property type="entry name" value="PEP_mutase"/>
    <property type="match status" value="1"/>
</dbReference>
<name>A0A5B1LI47_9ACTN</name>
<reference evidence="1 2" key="2">
    <citation type="submission" date="2019-09" db="EMBL/GenBank/DDBJ databases">
        <authorList>
            <person name="Jin C."/>
        </authorList>
    </citation>
    <scope>NUCLEOTIDE SEQUENCE [LARGE SCALE GENOMIC DNA]</scope>
    <source>
        <strain evidence="1 2">BN130099</strain>
    </source>
</reference>
<proteinExistence type="predicted"/>
<protein>
    <submittedName>
        <fullName evidence="1">Isocitrate lyase/phosphoenolpyruvate mutase family protein</fullName>
    </submittedName>
</protein>
<dbReference type="SUPFAM" id="SSF51621">
    <property type="entry name" value="Phosphoenolpyruvate/pyruvate domain"/>
    <property type="match status" value="1"/>
</dbReference>
<dbReference type="PANTHER" id="PTHR42905">
    <property type="entry name" value="PHOSPHOENOLPYRUVATE CARBOXYLASE"/>
    <property type="match status" value="1"/>
</dbReference>
<organism evidence="1 2">
    <name type="scientific">Nocardioides humilatus</name>
    <dbReference type="NCBI Taxonomy" id="2607660"/>
    <lineage>
        <taxon>Bacteria</taxon>
        <taxon>Bacillati</taxon>
        <taxon>Actinomycetota</taxon>
        <taxon>Actinomycetes</taxon>
        <taxon>Propionibacteriales</taxon>
        <taxon>Nocardioidaceae</taxon>
        <taxon>Nocardioides</taxon>
    </lineage>
</organism>
<comment type="caution">
    <text evidence="1">The sequence shown here is derived from an EMBL/GenBank/DDBJ whole genome shotgun (WGS) entry which is preliminary data.</text>
</comment>
<dbReference type="AlphaFoldDB" id="A0A5B1LI47"/>
<keyword evidence="2" id="KW-1185">Reference proteome</keyword>
<accession>A0A5B1LI47</accession>
<dbReference type="PANTHER" id="PTHR42905:SF16">
    <property type="entry name" value="CARBOXYPHOSPHONOENOLPYRUVATE PHOSPHONOMUTASE-LIKE PROTEIN (AFU_ORTHOLOGUE AFUA_5G07230)"/>
    <property type="match status" value="1"/>
</dbReference>
<dbReference type="InterPro" id="IPR039556">
    <property type="entry name" value="ICL/PEPM"/>
</dbReference>
<dbReference type="GO" id="GO:0016829">
    <property type="term" value="F:lyase activity"/>
    <property type="evidence" value="ECO:0007669"/>
    <property type="project" value="UniProtKB-KW"/>
</dbReference>
<dbReference type="InterPro" id="IPR015813">
    <property type="entry name" value="Pyrv/PenolPyrv_kinase-like_dom"/>
</dbReference>
<dbReference type="Proteomes" id="UP000325003">
    <property type="component" value="Unassembled WGS sequence"/>
</dbReference>
<dbReference type="Gene3D" id="3.20.20.60">
    <property type="entry name" value="Phosphoenolpyruvate-binding domains"/>
    <property type="match status" value="1"/>
</dbReference>
<reference evidence="1 2" key="1">
    <citation type="submission" date="2019-09" db="EMBL/GenBank/DDBJ databases">
        <title>Nocardioides panacisoli sp. nov., isolated from the soil of a ginseng field.</title>
        <authorList>
            <person name="Cho C."/>
        </authorList>
    </citation>
    <scope>NUCLEOTIDE SEQUENCE [LARGE SCALE GENOMIC DNA]</scope>
    <source>
        <strain evidence="1 2">BN130099</strain>
    </source>
</reference>
<sequence length="261" mass="26965">MTSDFLSLHRPGDPLLMPNAFDAGSAKVLASMGFAALATTSSGFAATLGRRDGEVSRDEAIAHAAALTEAAGLPINADLENGFAATLEDVAHTYASAHTAGIAAGSIEDFTGDKADPIFDAAAATERVRAAVEAKGELTLTARAENYLYDRADLADTIARLQSFQEAGADVLYAPGMRDLDEIATLCREVDRPVNVLLLPGGPEVAQLAEAGVARISVGGAFLFNAYAGLVEAADDLLAGSTAYFDRLGPGRAAFDRATEG</sequence>